<dbReference type="GO" id="GO:0032259">
    <property type="term" value="P:methylation"/>
    <property type="evidence" value="ECO:0007669"/>
    <property type="project" value="UniProtKB-KW"/>
</dbReference>
<reference evidence="5" key="1">
    <citation type="submission" date="2023-07" db="EMBL/GenBank/DDBJ databases">
        <authorList>
            <person name="Aktuganov G."/>
            <person name="Boyko T."/>
            <person name="Delegan Y."/>
            <person name="Galimzianova N."/>
            <person name="Gilvanova E."/>
            <person name="Korobov V."/>
            <person name="Kuzmina L."/>
            <person name="Melentiev A."/>
            <person name="Milman P."/>
            <person name="Ryabova A."/>
            <person name="Stupak E."/>
            <person name="Yasakov T."/>
            <person name="Zharikova N."/>
            <person name="Zhurenko E."/>
        </authorList>
    </citation>
    <scope>NUCLEOTIDE SEQUENCE</scope>
    <source>
        <strain evidence="5">IB-739</strain>
    </source>
</reference>
<dbReference type="PANTHER" id="PTHR43464:SF19">
    <property type="entry name" value="UBIQUINONE BIOSYNTHESIS O-METHYLTRANSFERASE, MITOCHONDRIAL"/>
    <property type="match status" value="1"/>
</dbReference>
<dbReference type="InterPro" id="IPR041698">
    <property type="entry name" value="Methyltransf_25"/>
</dbReference>
<dbReference type="Gene3D" id="3.40.50.150">
    <property type="entry name" value="Vaccinia Virus protein VP39"/>
    <property type="match status" value="1"/>
</dbReference>
<name>A0ABT8VBA1_9BACL</name>
<keyword evidence="2 5" id="KW-0808">Transferase</keyword>
<gene>
    <name evidence="5" type="ORF">Q3C12_14785</name>
</gene>
<evidence type="ECO:0000256" key="1">
    <source>
        <dbReference type="ARBA" id="ARBA00022603"/>
    </source>
</evidence>
<keyword evidence="3" id="KW-0949">S-adenosyl-L-methionine</keyword>
<dbReference type="Proteomes" id="UP001168883">
    <property type="component" value="Unassembled WGS sequence"/>
</dbReference>
<dbReference type="SUPFAM" id="SSF53335">
    <property type="entry name" value="S-adenosyl-L-methionine-dependent methyltransferases"/>
    <property type="match status" value="1"/>
</dbReference>
<evidence type="ECO:0000259" key="4">
    <source>
        <dbReference type="Pfam" id="PF13649"/>
    </source>
</evidence>
<dbReference type="RefSeq" id="WP_302878811.1">
    <property type="nucleotide sequence ID" value="NZ_JAUMKJ010000016.1"/>
</dbReference>
<dbReference type="EMBL" id="JAUMKJ010000016">
    <property type="protein sequence ID" value="MDO3678274.1"/>
    <property type="molecule type" value="Genomic_DNA"/>
</dbReference>
<proteinExistence type="predicted"/>
<protein>
    <submittedName>
        <fullName evidence="5">Class I SAM-dependent methyltransferase</fullName>
        <ecNumber evidence="5">2.1.1.-</ecNumber>
    </submittedName>
</protein>
<evidence type="ECO:0000313" key="5">
    <source>
        <dbReference type="EMBL" id="MDO3678274.1"/>
    </source>
</evidence>
<accession>A0ABT8VBA1</accession>
<evidence type="ECO:0000256" key="3">
    <source>
        <dbReference type="ARBA" id="ARBA00022691"/>
    </source>
</evidence>
<dbReference type="Pfam" id="PF13649">
    <property type="entry name" value="Methyltransf_25"/>
    <property type="match status" value="1"/>
</dbReference>
<dbReference type="EC" id="2.1.1.-" evidence="5"/>
<evidence type="ECO:0000313" key="6">
    <source>
        <dbReference type="Proteomes" id="UP001168883"/>
    </source>
</evidence>
<keyword evidence="6" id="KW-1185">Reference proteome</keyword>
<evidence type="ECO:0000256" key="2">
    <source>
        <dbReference type="ARBA" id="ARBA00022679"/>
    </source>
</evidence>
<dbReference type="GO" id="GO:0008168">
    <property type="term" value="F:methyltransferase activity"/>
    <property type="evidence" value="ECO:0007669"/>
    <property type="project" value="UniProtKB-KW"/>
</dbReference>
<sequence length="273" mass="30524">MNEKSPFTKDDITYALFDIDPAAYYQERYAYSNVAGVVANEGRVTRNTLVYQKAHYLHEALRRYLTDTGNRSAKVLEVGCGSGNFGARLKHFFPEIELYGVDMSSSCIEIAKQNGFDHALTYDVVQGLPYADNEFDFIYTMDFFGHVEFRSKDPMIAEISRITKPGGYGFHGIESGFIDYLNCNPKNPDDTVRKYVYMEGHVGVETLKISLTGSPSTSKSFKRSLFRSVPFSTSATFLTAGSGERNFARLSPTSTIRRAASQRTLSWAGSTNT</sequence>
<dbReference type="InterPro" id="IPR029063">
    <property type="entry name" value="SAM-dependent_MTases_sf"/>
</dbReference>
<comment type="caution">
    <text evidence="5">The sequence shown here is derived from an EMBL/GenBank/DDBJ whole genome shotgun (WGS) entry which is preliminary data.</text>
</comment>
<keyword evidence="1 5" id="KW-0489">Methyltransferase</keyword>
<feature type="domain" description="Methyltransferase" evidence="4">
    <location>
        <begin position="75"/>
        <end position="167"/>
    </location>
</feature>
<dbReference type="PANTHER" id="PTHR43464">
    <property type="entry name" value="METHYLTRANSFERASE"/>
    <property type="match status" value="1"/>
</dbReference>
<dbReference type="CDD" id="cd02440">
    <property type="entry name" value="AdoMet_MTases"/>
    <property type="match status" value="1"/>
</dbReference>
<organism evidence="5 6">
    <name type="scientific">Paenibacillus ehimensis</name>
    <dbReference type="NCBI Taxonomy" id="79264"/>
    <lineage>
        <taxon>Bacteria</taxon>
        <taxon>Bacillati</taxon>
        <taxon>Bacillota</taxon>
        <taxon>Bacilli</taxon>
        <taxon>Bacillales</taxon>
        <taxon>Paenibacillaceae</taxon>
        <taxon>Paenibacillus</taxon>
    </lineage>
</organism>